<sequence>PGIEAEERGQAEAIASNLEKMSQLKTPILVIIIGEGGSGGALGIGVGDKVLMLENAIYSVISPEGCAAILWKDQSKVEEAASALKLTAEDLLKLKIIDGIIPEPRGGAHRNVEETANNIKRAILREIESLKSLPLEELLLRRKNKYRSMGKLRSDENAK</sequence>
<evidence type="ECO:0000256" key="8">
    <source>
        <dbReference type="ARBA" id="ARBA00023098"/>
    </source>
</evidence>
<evidence type="ECO:0000256" key="10">
    <source>
        <dbReference type="ARBA" id="ARBA00049152"/>
    </source>
</evidence>
<name>A0A7V5HZD7_UNCAE</name>
<dbReference type="Gene3D" id="3.90.226.10">
    <property type="entry name" value="2-enoyl-CoA Hydratase, Chain A, domain 1"/>
    <property type="match status" value="1"/>
</dbReference>
<evidence type="ECO:0000259" key="11">
    <source>
        <dbReference type="PROSITE" id="PS50989"/>
    </source>
</evidence>
<dbReference type="InterPro" id="IPR029045">
    <property type="entry name" value="ClpP/crotonase-like_dom_sf"/>
</dbReference>
<dbReference type="GO" id="GO:0006633">
    <property type="term" value="P:fatty acid biosynthetic process"/>
    <property type="evidence" value="ECO:0007669"/>
    <property type="project" value="UniProtKB-KW"/>
</dbReference>
<proteinExistence type="predicted"/>
<keyword evidence="7" id="KW-0067">ATP-binding</keyword>
<dbReference type="EMBL" id="DRTT01000128">
    <property type="protein sequence ID" value="HHF98735.1"/>
    <property type="molecule type" value="Genomic_DNA"/>
</dbReference>
<dbReference type="Proteomes" id="UP000886070">
    <property type="component" value="Unassembled WGS sequence"/>
</dbReference>
<feature type="domain" description="CoA carboxyltransferase C-terminal" evidence="11">
    <location>
        <begin position="1"/>
        <end position="129"/>
    </location>
</feature>
<keyword evidence="9" id="KW-0275">Fatty acid biosynthesis</keyword>
<dbReference type="SUPFAM" id="SSF52096">
    <property type="entry name" value="ClpP/crotonase"/>
    <property type="match status" value="1"/>
</dbReference>
<dbReference type="UniPathway" id="UPA00655">
    <property type="reaction ID" value="UER00711"/>
</dbReference>
<evidence type="ECO:0000256" key="9">
    <source>
        <dbReference type="ARBA" id="ARBA00023160"/>
    </source>
</evidence>
<reference evidence="12" key="1">
    <citation type="journal article" date="2020" name="mSystems">
        <title>Genome- and Community-Level Interaction Insights into Carbon Utilization and Element Cycling Functions of Hydrothermarchaeota in Hydrothermal Sediment.</title>
        <authorList>
            <person name="Zhou Z."/>
            <person name="Liu Y."/>
            <person name="Xu W."/>
            <person name="Pan J."/>
            <person name="Luo Z.H."/>
            <person name="Li M."/>
        </authorList>
    </citation>
    <scope>NUCLEOTIDE SEQUENCE [LARGE SCALE GENOMIC DNA]</scope>
    <source>
        <strain evidence="12">HyVt-92</strain>
    </source>
</reference>
<evidence type="ECO:0000313" key="12">
    <source>
        <dbReference type="EMBL" id="HHF98735.1"/>
    </source>
</evidence>
<keyword evidence="4 12" id="KW-0808">Transferase</keyword>
<evidence type="ECO:0000256" key="6">
    <source>
        <dbReference type="ARBA" id="ARBA00022832"/>
    </source>
</evidence>
<dbReference type="EC" id="2.1.3.15" evidence="2"/>
<accession>A0A7V5HZD7</accession>
<comment type="caution">
    <text evidence="12">The sequence shown here is derived from an EMBL/GenBank/DDBJ whole genome shotgun (WGS) entry which is preliminary data.</text>
</comment>
<evidence type="ECO:0000256" key="5">
    <source>
        <dbReference type="ARBA" id="ARBA00022741"/>
    </source>
</evidence>
<comment type="catalytic activity">
    <reaction evidence="10">
        <text>N(6)-carboxybiotinyl-L-lysyl-[protein] + acetyl-CoA = N(6)-biotinyl-L-lysyl-[protein] + malonyl-CoA</text>
        <dbReference type="Rhea" id="RHEA:54728"/>
        <dbReference type="Rhea" id="RHEA-COMP:10505"/>
        <dbReference type="Rhea" id="RHEA-COMP:10506"/>
        <dbReference type="ChEBI" id="CHEBI:57288"/>
        <dbReference type="ChEBI" id="CHEBI:57384"/>
        <dbReference type="ChEBI" id="CHEBI:83144"/>
        <dbReference type="ChEBI" id="CHEBI:83145"/>
        <dbReference type="EC" id="2.1.3.15"/>
    </reaction>
</comment>
<dbReference type="PANTHER" id="PTHR42853">
    <property type="entry name" value="ACETYL-COENZYME A CARBOXYLASE CARBOXYL TRANSFERASE SUBUNIT ALPHA"/>
    <property type="match status" value="1"/>
</dbReference>
<protein>
    <recommendedName>
        <fullName evidence="2">acetyl-CoA carboxytransferase</fullName>
        <ecNumber evidence="2">2.1.3.15</ecNumber>
    </recommendedName>
</protein>
<dbReference type="GO" id="GO:0005524">
    <property type="term" value="F:ATP binding"/>
    <property type="evidence" value="ECO:0007669"/>
    <property type="project" value="UniProtKB-KW"/>
</dbReference>
<evidence type="ECO:0000256" key="2">
    <source>
        <dbReference type="ARBA" id="ARBA00011883"/>
    </source>
</evidence>
<keyword evidence="6" id="KW-0276">Fatty acid metabolism</keyword>
<keyword evidence="8" id="KW-0443">Lipid metabolism</keyword>
<dbReference type="GO" id="GO:2001295">
    <property type="term" value="P:malonyl-CoA biosynthetic process"/>
    <property type="evidence" value="ECO:0007669"/>
    <property type="project" value="UniProtKB-UniPathway"/>
</dbReference>
<evidence type="ECO:0000256" key="3">
    <source>
        <dbReference type="ARBA" id="ARBA00022516"/>
    </source>
</evidence>
<dbReference type="Pfam" id="PF03255">
    <property type="entry name" value="ACCA"/>
    <property type="match status" value="1"/>
</dbReference>
<organism evidence="12">
    <name type="scientific">Aerophobetes bacterium</name>
    <dbReference type="NCBI Taxonomy" id="2030807"/>
    <lineage>
        <taxon>Bacteria</taxon>
        <taxon>Candidatus Aerophobota</taxon>
    </lineage>
</organism>
<dbReference type="PROSITE" id="PS50989">
    <property type="entry name" value="COA_CT_CTER"/>
    <property type="match status" value="1"/>
</dbReference>
<dbReference type="PANTHER" id="PTHR42853:SF3">
    <property type="entry name" value="ACETYL-COENZYME A CARBOXYLASE CARBOXYL TRANSFERASE SUBUNIT ALPHA, CHLOROPLASTIC"/>
    <property type="match status" value="1"/>
</dbReference>
<evidence type="ECO:0000256" key="4">
    <source>
        <dbReference type="ARBA" id="ARBA00022679"/>
    </source>
</evidence>
<evidence type="ECO:0000256" key="1">
    <source>
        <dbReference type="ARBA" id="ARBA00004956"/>
    </source>
</evidence>
<dbReference type="InterPro" id="IPR011763">
    <property type="entry name" value="COA_CT_C"/>
</dbReference>
<dbReference type="GO" id="GO:0003989">
    <property type="term" value="F:acetyl-CoA carboxylase activity"/>
    <property type="evidence" value="ECO:0007669"/>
    <property type="project" value="InterPro"/>
</dbReference>
<comment type="pathway">
    <text evidence="1">Lipid metabolism; malonyl-CoA biosynthesis; malonyl-CoA from acetyl-CoA: step 1/1.</text>
</comment>
<keyword evidence="5" id="KW-0547">Nucleotide-binding</keyword>
<dbReference type="GO" id="GO:0016743">
    <property type="term" value="F:carboxyl- or carbamoyltransferase activity"/>
    <property type="evidence" value="ECO:0007669"/>
    <property type="project" value="InterPro"/>
</dbReference>
<feature type="non-terminal residue" evidence="12">
    <location>
        <position position="1"/>
    </location>
</feature>
<dbReference type="PRINTS" id="PR01069">
    <property type="entry name" value="ACCCTRFRASEA"/>
</dbReference>
<gene>
    <name evidence="12" type="ORF">ENL39_04535</name>
</gene>
<dbReference type="AlphaFoldDB" id="A0A7V5HZD7"/>
<keyword evidence="3" id="KW-0444">Lipid biosynthesis</keyword>
<dbReference type="InterPro" id="IPR001095">
    <property type="entry name" value="Acetyl_CoA_COase_a_su"/>
</dbReference>
<dbReference type="GO" id="GO:0009317">
    <property type="term" value="C:acetyl-CoA carboxylase complex"/>
    <property type="evidence" value="ECO:0007669"/>
    <property type="project" value="InterPro"/>
</dbReference>
<evidence type="ECO:0000256" key="7">
    <source>
        <dbReference type="ARBA" id="ARBA00022840"/>
    </source>
</evidence>